<dbReference type="RefSeq" id="WP_074652530.1">
    <property type="nucleotide sequence ID" value="NZ_FNSD01000001.1"/>
</dbReference>
<dbReference type="EMBL" id="FNSD01000001">
    <property type="protein sequence ID" value="SEB51224.1"/>
    <property type="molecule type" value="Genomic_DNA"/>
</dbReference>
<name>A0A1H4JY53_9BACT</name>
<dbReference type="CDD" id="cd02966">
    <property type="entry name" value="TlpA_like_family"/>
    <property type="match status" value="1"/>
</dbReference>
<keyword evidence="4" id="KW-0732">Signal</keyword>
<dbReference type="GO" id="GO:0030313">
    <property type="term" value="C:cell envelope"/>
    <property type="evidence" value="ECO:0007669"/>
    <property type="project" value="UniProtKB-SubCell"/>
</dbReference>
<dbReference type="InterPro" id="IPR047262">
    <property type="entry name" value="PRX-like1"/>
</dbReference>
<evidence type="ECO:0000256" key="2">
    <source>
        <dbReference type="ARBA" id="ARBA00022748"/>
    </source>
</evidence>
<dbReference type="Proteomes" id="UP000182409">
    <property type="component" value="Unassembled WGS sequence"/>
</dbReference>
<feature type="signal peptide" evidence="4">
    <location>
        <begin position="1"/>
        <end position="20"/>
    </location>
</feature>
<protein>
    <submittedName>
        <fullName evidence="6">Thiol-disulfide isomerase or thioredoxin</fullName>
    </submittedName>
</protein>
<dbReference type="InterPro" id="IPR017937">
    <property type="entry name" value="Thioredoxin_CS"/>
</dbReference>
<keyword evidence="6" id="KW-0413">Isomerase</keyword>
<dbReference type="GO" id="GO:0016853">
    <property type="term" value="F:isomerase activity"/>
    <property type="evidence" value="ECO:0007669"/>
    <property type="project" value="UniProtKB-KW"/>
</dbReference>
<dbReference type="Gene3D" id="3.40.30.10">
    <property type="entry name" value="Glutaredoxin"/>
    <property type="match status" value="2"/>
</dbReference>
<sequence>MCRIFLRVFLALLLLSGTRALPGSDAWGQLPAGPLPIGSPLPDFQLTGTDGAVHKPSEWKSSRILVVAFLCNHCTESQVYEARLNRLAQSYGSKGVSVVAIQSSNPKAVTEKDLAWSDVSESLDDMKERATFRKFQFPYLYDGDTSSTAHAFGATVAPSVFIFDGERKLRYAGQIDSDPAEGKATVHSAMDAVEALVANKPVAFATTTAAGCKLLFRPAAGQPSTDAQPVSVTLATTETLSALRKNPTGKLLLVNFYATWCGPCVTEFPDLMATNRMYRDRPFAFTTVSSNVPDEKNEVLAFLQKMHASTSNLLYGSDDTYAMQEAFDPNVGSAVPVTVLLSPRGDVLFHEQGEIDLMEIRRAILAHLPDDAEHAGSQKYWASK</sequence>
<evidence type="ECO:0000256" key="4">
    <source>
        <dbReference type="SAM" id="SignalP"/>
    </source>
</evidence>
<feature type="domain" description="Thioredoxin" evidence="5">
    <location>
        <begin position="35"/>
        <end position="198"/>
    </location>
</feature>
<evidence type="ECO:0000256" key="1">
    <source>
        <dbReference type="ARBA" id="ARBA00004196"/>
    </source>
</evidence>
<accession>A0A1H4JY53</accession>
<dbReference type="InterPro" id="IPR013766">
    <property type="entry name" value="Thioredoxin_domain"/>
</dbReference>
<dbReference type="InterPro" id="IPR013740">
    <property type="entry name" value="Redoxin"/>
</dbReference>
<dbReference type="AlphaFoldDB" id="A0A1H4JY53"/>
<dbReference type="InterPro" id="IPR036249">
    <property type="entry name" value="Thioredoxin-like_sf"/>
</dbReference>
<comment type="subcellular location">
    <subcellularLocation>
        <location evidence="1">Cell envelope</location>
    </subcellularLocation>
</comment>
<keyword evidence="3" id="KW-0676">Redox-active center</keyword>
<keyword evidence="2" id="KW-0201">Cytochrome c-type biogenesis</keyword>
<evidence type="ECO:0000259" key="5">
    <source>
        <dbReference type="PROSITE" id="PS51352"/>
    </source>
</evidence>
<gene>
    <name evidence="6" type="ORF">SAMN05443244_0890</name>
</gene>
<evidence type="ECO:0000256" key="3">
    <source>
        <dbReference type="ARBA" id="ARBA00023284"/>
    </source>
</evidence>
<feature type="chain" id="PRO_5010318222" evidence="4">
    <location>
        <begin position="21"/>
        <end position="384"/>
    </location>
</feature>
<dbReference type="PANTHER" id="PTHR43640:SF1">
    <property type="entry name" value="THIOREDOXIN-DEPENDENT PEROXIREDOXIN"/>
    <property type="match status" value="1"/>
</dbReference>
<dbReference type="SUPFAM" id="SSF52833">
    <property type="entry name" value="Thioredoxin-like"/>
    <property type="match status" value="2"/>
</dbReference>
<organism evidence="6 7">
    <name type="scientific">Terriglobus roseus</name>
    <dbReference type="NCBI Taxonomy" id="392734"/>
    <lineage>
        <taxon>Bacteria</taxon>
        <taxon>Pseudomonadati</taxon>
        <taxon>Acidobacteriota</taxon>
        <taxon>Terriglobia</taxon>
        <taxon>Terriglobales</taxon>
        <taxon>Acidobacteriaceae</taxon>
        <taxon>Terriglobus</taxon>
    </lineage>
</organism>
<dbReference type="Pfam" id="PF08534">
    <property type="entry name" value="Redoxin"/>
    <property type="match status" value="2"/>
</dbReference>
<dbReference type="PROSITE" id="PS51352">
    <property type="entry name" value="THIOREDOXIN_2"/>
    <property type="match status" value="2"/>
</dbReference>
<reference evidence="6 7" key="1">
    <citation type="submission" date="2016-10" db="EMBL/GenBank/DDBJ databases">
        <authorList>
            <person name="de Groot N.N."/>
        </authorList>
    </citation>
    <scope>NUCLEOTIDE SEQUENCE [LARGE SCALE GENOMIC DNA]</scope>
    <source>
        <strain evidence="6 7">AB35.6</strain>
    </source>
</reference>
<feature type="domain" description="Thioredoxin" evidence="5">
    <location>
        <begin position="221"/>
        <end position="369"/>
    </location>
</feature>
<dbReference type="PANTHER" id="PTHR43640">
    <property type="entry name" value="OS07G0260300 PROTEIN"/>
    <property type="match status" value="1"/>
</dbReference>
<evidence type="ECO:0000313" key="7">
    <source>
        <dbReference type="Proteomes" id="UP000182409"/>
    </source>
</evidence>
<evidence type="ECO:0000313" key="6">
    <source>
        <dbReference type="EMBL" id="SEB51224.1"/>
    </source>
</evidence>
<dbReference type="GO" id="GO:0016491">
    <property type="term" value="F:oxidoreductase activity"/>
    <property type="evidence" value="ECO:0007669"/>
    <property type="project" value="InterPro"/>
</dbReference>
<dbReference type="CDD" id="cd02969">
    <property type="entry name" value="PRX_like1"/>
    <property type="match status" value="1"/>
</dbReference>
<proteinExistence type="predicted"/>
<dbReference type="PROSITE" id="PS00194">
    <property type="entry name" value="THIOREDOXIN_1"/>
    <property type="match status" value="1"/>
</dbReference>
<dbReference type="GO" id="GO:0017004">
    <property type="term" value="P:cytochrome complex assembly"/>
    <property type="evidence" value="ECO:0007669"/>
    <property type="project" value="UniProtKB-KW"/>
</dbReference>